<gene>
    <name evidence="5" type="ORF">HMPREF9220_0665</name>
</gene>
<dbReference type="Pfam" id="PF07883">
    <property type="entry name" value="Cupin_2"/>
    <property type="match status" value="1"/>
</dbReference>
<dbReference type="InterPro" id="IPR037923">
    <property type="entry name" value="HTH-like"/>
</dbReference>
<keyword evidence="3" id="KW-0804">Transcription</keyword>
<dbReference type="InterPro" id="IPR009057">
    <property type="entry name" value="Homeodomain-like_sf"/>
</dbReference>
<accession>E4L956</accession>
<dbReference type="GO" id="GO:0003700">
    <property type="term" value="F:DNA-binding transcription factor activity"/>
    <property type="evidence" value="ECO:0007669"/>
    <property type="project" value="InterPro"/>
</dbReference>
<organism evidence="5 6">
    <name type="scientific">Dialister micraerophilus UPII 345-E</name>
    <dbReference type="NCBI Taxonomy" id="910314"/>
    <lineage>
        <taxon>Bacteria</taxon>
        <taxon>Bacillati</taxon>
        <taxon>Bacillota</taxon>
        <taxon>Negativicutes</taxon>
        <taxon>Veillonellales</taxon>
        <taxon>Veillonellaceae</taxon>
        <taxon>Dialister</taxon>
    </lineage>
</organism>
<dbReference type="AlphaFoldDB" id="E4L956"/>
<dbReference type="eggNOG" id="COG1917">
    <property type="taxonomic scope" value="Bacteria"/>
</dbReference>
<dbReference type="RefSeq" id="WP_007554695.1">
    <property type="nucleotide sequence ID" value="NZ_AENT01000021.1"/>
</dbReference>
<feature type="domain" description="HTH araC/xylS-type" evidence="4">
    <location>
        <begin position="193"/>
        <end position="291"/>
    </location>
</feature>
<dbReference type="SUPFAM" id="SSF51215">
    <property type="entry name" value="Regulatory protein AraC"/>
    <property type="match status" value="1"/>
</dbReference>
<dbReference type="eggNOG" id="COG1765">
    <property type="taxonomic scope" value="Bacteria"/>
</dbReference>
<dbReference type="CDD" id="cd02208">
    <property type="entry name" value="cupin_RmlC-like"/>
    <property type="match status" value="1"/>
</dbReference>
<keyword evidence="1" id="KW-0805">Transcription regulation</keyword>
<evidence type="ECO:0000256" key="3">
    <source>
        <dbReference type="ARBA" id="ARBA00023163"/>
    </source>
</evidence>
<evidence type="ECO:0000256" key="2">
    <source>
        <dbReference type="ARBA" id="ARBA00023125"/>
    </source>
</evidence>
<dbReference type="InterPro" id="IPR015946">
    <property type="entry name" value="KH_dom-like_a/b"/>
</dbReference>
<dbReference type="OrthoDB" id="9778008at2"/>
<dbReference type="eggNOG" id="COG2207">
    <property type="taxonomic scope" value="Bacteria"/>
</dbReference>
<dbReference type="InterPro" id="IPR036102">
    <property type="entry name" value="OsmC/Ohrsf"/>
</dbReference>
<dbReference type="InterPro" id="IPR018062">
    <property type="entry name" value="HTH_AraC-typ_CS"/>
</dbReference>
<dbReference type="EMBL" id="AENT01000021">
    <property type="protein sequence ID" value="EFR42676.1"/>
    <property type="molecule type" value="Genomic_DNA"/>
</dbReference>
<dbReference type="Gene3D" id="2.60.120.10">
    <property type="entry name" value="Jelly Rolls"/>
    <property type="match status" value="1"/>
</dbReference>
<dbReference type="PANTHER" id="PTHR43280">
    <property type="entry name" value="ARAC-FAMILY TRANSCRIPTIONAL REGULATOR"/>
    <property type="match status" value="1"/>
</dbReference>
<evidence type="ECO:0000256" key="1">
    <source>
        <dbReference type="ARBA" id="ARBA00023015"/>
    </source>
</evidence>
<dbReference type="InterPro" id="IPR014710">
    <property type="entry name" value="RmlC-like_jellyroll"/>
</dbReference>
<proteinExistence type="predicted"/>
<comment type="caution">
    <text evidence="5">The sequence shown here is derived from an EMBL/GenBank/DDBJ whole genome shotgun (WGS) entry which is preliminary data.</text>
</comment>
<dbReference type="PROSITE" id="PS00041">
    <property type="entry name" value="HTH_ARAC_FAMILY_1"/>
    <property type="match status" value="1"/>
</dbReference>
<sequence>MIANNFVKNNSSSNFSKNKSAIYSSIETINLQPGLQKLSHWQDDMEILFILTGEMEIFCGMNVTKLTKGDSFIVNPQVMHRVAPHKGNDCRFLRLWIHPAILTGNNTIRTKLLLSLMEDNRRDFFYIPHDHELGEKAGKILMHIYELNSVKSPAYELEIIGLLHILLSKVYALSPAEKDRNIVLDNINMESQKRMISFINANYGEKIKLNEIAKAGNVSRSKCCVIFKKYMQQSPIEYLNDYRLEMSCMLLRKTNDSILDISSTCGFTTQSYFTKMFTQKYNITPRAFKLKAKKEEVEMKTPPIKIVKKNGYKIEGMFDKKTIFTTDLPDENGNKQAPTPGQLAVASIACCALSVITLVTEEKGLNIDGAYAETSQNYDKARNRLSKIFIKFHLPSSIPENIRMQLEKAVEEECTVSRSFRPDMLRDMKYFYDISN</sequence>
<evidence type="ECO:0000313" key="5">
    <source>
        <dbReference type="EMBL" id="EFR42676.1"/>
    </source>
</evidence>
<reference evidence="5 6" key="1">
    <citation type="submission" date="2010-11" db="EMBL/GenBank/DDBJ databases">
        <authorList>
            <person name="Durkin A.S."/>
            <person name="Madupu R."/>
            <person name="Torralba M."/>
            <person name="Gillis M."/>
            <person name="Methe B."/>
            <person name="Sutton G."/>
            <person name="Nelson K.E."/>
        </authorList>
    </citation>
    <scope>NUCLEOTIDE SEQUENCE [LARGE SCALE GENOMIC DNA]</scope>
    <source>
        <strain evidence="5 6">UPII 345-E</strain>
    </source>
</reference>
<name>E4L956_9FIRM</name>
<keyword evidence="2" id="KW-0238">DNA-binding</keyword>
<dbReference type="PANTHER" id="PTHR43280:SF28">
    <property type="entry name" value="HTH-TYPE TRANSCRIPTIONAL ACTIVATOR RHAS"/>
    <property type="match status" value="1"/>
</dbReference>
<dbReference type="Pfam" id="PF12833">
    <property type="entry name" value="HTH_18"/>
    <property type="match status" value="1"/>
</dbReference>
<dbReference type="Pfam" id="PF02566">
    <property type="entry name" value="OsmC"/>
    <property type="match status" value="1"/>
</dbReference>
<dbReference type="SUPFAM" id="SSF82784">
    <property type="entry name" value="OsmC-like"/>
    <property type="match status" value="1"/>
</dbReference>
<evidence type="ECO:0000259" key="4">
    <source>
        <dbReference type="PROSITE" id="PS01124"/>
    </source>
</evidence>
<evidence type="ECO:0000313" key="6">
    <source>
        <dbReference type="Proteomes" id="UP000004594"/>
    </source>
</evidence>
<dbReference type="SMART" id="SM00342">
    <property type="entry name" value="HTH_ARAC"/>
    <property type="match status" value="1"/>
</dbReference>
<dbReference type="SUPFAM" id="SSF46689">
    <property type="entry name" value="Homeodomain-like"/>
    <property type="match status" value="2"/>
</dbReference>
<dbReference type="Gene3D" id="3.30.300.20">
    <property type="match status" value="1"/>
</dbReference>
<dbReference type="InterPro" id="IPR018060">
    <property type="entry name" value="HTH_AraC"/>
</dbReference>
<dbReference type="GO" id="GO:0043565">
    <property type="term" value="F:sequence-specific DNA binding"/>
    <property type="evidence" value="ECO:0007669"/>
    <property type="project" value="InterPro"/>
</dbReference>
<dbReference type="Gene3D" id="1.10.10.60">
    <property type="entry name" value="Homeodomain-like"/>
    <property type="match status" value="2"/>
</dbReference>
<dbReference type="InterPro" id="IPR003718">
    <property type="entry name" value="OsmC/Ohr_fam"/>
</dbReference>
<dbReference type="PROSITE" id="PS01124">
    <property type="entry name" value="HTH_ARAC_FAMILY_2"/>
    <property type="match status" value="1"/>
</dbReference>
<protein>
    <submittedName>
        <fullName evidence="5">Transcriptional regulator, AraC family</fullName>
    </submittedName>
</protein>
<dbReference type="InterPro" id="IPR013096">
    <property type="entry name" value="Cupin_2"/>
</dbReference>
<dbReference type="Proteomes" id="UP000004594">
    <property type="component" value="Unassembled WGS sequence"/>
</dbReference>